<comment type="caution">
    <text evidence="3">The sequence shown here is derived from an EMBL/GenBank/DDBJ whole genome shotgun (WGS) entry which is preliminary data.</text>
</comment>
<feature type="compositionally biased region" description="Basic and acidic residues" evidence="1">
    <location>
        <begin position="665"/>
        <end position="674"/>
    </location>
</feature>
<feature type="compositionally biased region" description="Basic and acidic residues" evidence="1">
    <location>
        <begin position="584"/>
        <end position="604"/>
    </location>
</feature>
<feature type="compositionally biased region" description="Low complexity" evidence="1">
    <location>
        <begin position="570"/>
        <end position="583"/>
    </location>
</feature>
<dbReference type="PANTHER" id="PTHR23034:SF2">
    <property type="entry name" value="GLUTAMATE-RICH PROTEIN 3"/>
    <property type="match status" value="1"/>
</dbReference>
<feature type="compositionally biased region" description="Polar residues" evidence="1">
    <location>
        <begin position="456"/>
        <end position="469"/>
    </location>
</feature>
<feature type="region of interest" description="Disordered" evidence="1">
    <location>
        <begin position="721"/>
        <end position="849"/>
    </location>
</feature>
<reference evidence="3" key="1">
    <citation type="journal article" date="2023" name="Science">
        <title>Genome structures resolve the early diversification of teleost fishes.</title>
        <authorList>
            <person name="Parey E."/>
            <person name="Louis A."/>
            <person name="Montfort J."/>
            <person name="Bouchez O."/>
            <person name="Roques C."/>
            <person name="Iampietro C."/>
            <person name="Lluch J."/>
            <person name="Castinel A."/>
            <person name="Donnadieu C."/>
            <person name="Desvignes T."/>
            <person name="Floi Bucao C."/>
            <person name="Jouanno E."/>
            <person name="Wen M."/>
            <person name="Mejri S."/>
            <person name="Dirks R."/>
            <person name="Jansen H."/>
            <person name="Henkel C."/>
            <person name="Chen W.J."/>
            <person name="Zahm M."/>
            <person name="Cabau C."/>
            <person name="Klopp C."/>
            <person name="Thompson A.W."/>
            <person name="Robinson-Rechavi M."/>
            <person name="Braasch I."/>
            <person name="Lecointre G."/>
            <person name="Bobe J."/>
            <person name="Postlethwait J.H."/>
            <person name="Berthelot C."/>
            <person name="Roest Crollius H."/>
            <person name="Guiguen Y."/>
        </authorList>
    </citation>
    <scope>NUCLEOTIDE SEQUENCE</scope>
    <source>
        <strain evidence="3">NC1722</strain>
    </source>
</reference>
<keyword evidence="4" id="KW-1185">Reference proteome</keyword>
<feature type="region of interest" description="Disordered" evidence="1">
    <location>
        <begin position="244"/>
        <end position="289"/>
    </location>
</feature>
<feature type="compositionally biased region" description="Low complexity" evidence="1">
    <location>
        <begin position="518"/>
        <end position="531"/>
    </location>
</feature>
<evidence type="ECO:0000313" key="3">
    <source>
        <dbReference type="EMBL" id="KAJ8406304.1"/>
    </source>
</evidence>
<feature type="compositionally biased region" description="Basic and acidic residues" evidence="1">
    <location>
        <begin position="828"/>
        <end position="849"/>
    </location>
</feature>
<dbReference type="Pfam" id="PF15257">
    <property type="entry name" value="DUF4590"/>
    <property type="match status" value="2"/>
</dbReference>
<feature type="compositionally biased region" description="Basic and acidic residues" evidence="1">
    <location>
        <begin position="542"/>
        <end position="555"/>
    </location>
</feature>
<feature type="compositionally biased region" description="Basic and acidic residues" evidence="1">
    <location>
        <begin position="485"/>
        <end position="494"/>
    </location>
</feature>
<evidence type="ECO:0000259" key="2">
    <source>
        <dbReference type="Pfam" id="PF15257"/>
    </source>
</evidence>
<feature type="region of interest" description="Disordered" evidence="1">
    <location>
        <begin position="483"/>
        <end position="674"/>
    </location>
</feature>
<feature type="region of interest" description="Disordered" evidence="1">
    <location>
        <begin position="420"/>
        <end position="470"/>
    </location>
</feature>
<dbReference type="InterPro" id="IPR027962">
    <property type="entry name" value="ERICH3"/>
</dbReference>
<dbReference type="EMBL" id="JAINUG010000044">
    <property type="protein sequence ID" value="KAJ8406304.1"/>
    <property type="molecule type" value="Genomic_DNA"/>
</dbReference>
<dbReference type="InterPro" id="IPR048257">
    <property type="entry name" value="DUF4590"/>
</dbReference>
<feature type="compositionally biased region" description="Acidic residues" evidence="1">
    <location>
        <begin position="495"/>
        <end position="512"/>
    </location>
</feature>
<dbReference type="PANTHER" id="PTHR23034">
    <property type="entry name" value="GLUTAMATE-RICH PROTEIN 3"/>
    <property type="match status" value="1"/>
</dbReference>
<evidence type="ECO:0000313" key="4">
    <source>
        <dbReference type="Proteomes" id="UP001221898"/>
    </source>
</evidence>
<name>A0AAD7WS37_9TELE</name>
<dbReference type="AlphaFoldDB" id="A0AAD7WS37"/>
<dbReference type="Proteomes" id="UP001221898">
    <property type="component" value="Unassembled WGS sequence"/>
</dbReference>
<organism evidence="3 4">
    <name type="scientific">Aldrovandia affinis</name>
    <dbReference type="NCBI Taxonomy" id="143900"/>
    <lineage>
        <taxon>Eukaryota</taxon>
        <taxon>Metazoa</taxon>
        <taxon>Chordata</taxon>
        <taxon>Craniata</taxon>
        <taxon>Vertebrata</taxon>
        <taxon>Euteleostomi</taxon>
        <taxon>Actinopterygii</taxon>
        <taxon>Neopterygii</taxon>
        <taxon>Teleostei</taxon>
        <taxon>Notacanthiformes</taxon>
        <taxon>Halosauridae</taxon>
        <taxon>Aldrovandia</taxon>
    </lineage>
</organism>
<accession>A0AAD7WS37</accession>
<feature type="compositionally biased region" description="Basic and acidic residues" evidence="1">
    <location>
        <begin position="770"/>
        <end position="779"/>
    </location>
</feature>
<sequence length="865" mass="95673">MSHLNSGWFPAYNSLTDKHLAGYFNNTRIRRHLRRAGLITRSGSIVPDKEYRHKLIRKDHQRHVRECLTQAIFHKVLDIEPGSSQPSTAPGKRQRPVRLRPLCSHSTTASTQRASHCCRHKESSDDAEPHFCSTLNRGTMAHVTMPEFSCGISPYRLPVINNYITPVPPSTKRKERVPTTLPTKDQGRSLRPTTAPNGPAVTKAVHLAHDTVDMRDEVKVFQQHCGGENVCVYKGKLMEGVINNYITPVPPSTKRKERSSNDTSNGRTRGRSLRPTTAPNGPAVTKDSKFQKTTVHSNVSVTMTFYGKAVHLAHDTVDMRDEVKVFQQHCGGENVCVYKGKLMEGEAFQFVSRRHPGFPFSLTFFLNGMQVERLSSCCEFRHRRASRLGGKHGHFGFTAVDRASPCYKCIIALGLDKKPTPPPKRVKSDKETAGFAGSSLQMARGTRKAKADGVIQDNQSLPGPMSSQGLAEDNAMNKEAQGDLLEEKEHKVQDDYEEDFEEEDEKVDEDTEETRALVVVNGVSSSPSGSHSDSKEDEEEEHREGEADEKDRYSDSEFEEEGKAEEKNKSASVSSESVSLFSGSRKEDPDTEAEEVKEAIKDNGVDLYPRSIDPTELRTGQDPTTGKGRDTTIPAVEEEPQERYLEAEAAGKAKDQSNTHSRTTSKTELDSEIREIHGRIAKRTALEESDGSVHLEEREAVNGAAVDVSVESTKISVVGLEEEDSGEMSAKSVQEKLTTAVKREANCSSEPEMSDCSSDEAKPPTTATDRTQELDHPDTGVEETAAVTFILQPLASAEKRNTEDGGANNDGAPTVPAVEQAQGEGPMEEDRGKVRTQETPKTEVQEEPDRGWRKLVLIWKVKSLG</sequence>
<feature type="region of interest" description="Disordered" evidence="1">
    <location>
        <begin position="168"/>
        <end position="200"/>
    </location>
</feature>
<feature type="compositionally biased region" description="Basic and acidic residues" evidence="1">
    <location>
        <begin position="641"/>
        <end position="657"/>
    </location>
</feature>
<feature type="region of interest" description="Disordered" evidence="1">
    <location>
        <begin position="79"/>
        <end position="100"/>
    </location>
</feature>
<gene>
    <name evidence="3" type="ORF">AAFF_G00305350</name>
</gene>
<proteinExistence type="predicted"/>
<feature type="domain" description="DUF4590" evidence="2">
    <location>
        <begin position="206"/>
        <end position="240"/>
    </location>
</feature>
<protein>
    <recommendedName>
        <fullName evidence="2">DUF4590 domain-containing protein</fullName>
    </recommendedName>
</protein>
<evidence type="ECO:0000256" key="1">
    <source>
        <dbReference type="SAM" id="MobiDB-lite"/>
    </source>
</evidence>
<feature type="domain" description="DUF4590" evidence="2">
    <location>
        <begin position="311"/>
        <end position="424"/>
    </location>
</feature>